<dbReference type="GO" id="GO:0022857">
    <property type="term" value="F:transmembrane transporter activity"/>
    <property type="evidence" value="ECO:0007669"/>
    <property type="project" value="InterPro"/>
</dbReference>
<accession>F8KD84</accession>
<sequence>MKVRVHPVSKHMQVKRMTLIAMLAALGTVLRVFKIIPIPNVQPVTDLIMIATLVLGVGFGISLAMMIMILSNLLLGFGIWTVPQILAYAVCVLTVAGLAKVTPLKKHFTLQLILATFLGFEYGFFVSLGMSIYGGWAAFLAYWLSGLLFDLYHALGNLGCYFILYKPLTVAFKHYLQEG</sequence>
<keyword evidence="1" id="KW-1133">Transmembrane helix</keyword>
<feature type="transmembrane region" description="Helical" evidence="1">
    <location>
        <begin position="47"/>
        <end position="70"/>
    </location>
</feature>
<dbReference type="HOGENOM" id="CLU_069956_1_1_9"/>
<name>A0A0S4NLY7_LIMR5</name>
<dbReference type="Pfam" id="PF12822">
    <property type="entry name" value="ECF_trnsprt"/>
    <property type="match status" value="1"/>
</dbReference>
<dbReference type="InterPro" id="IPR024529">
    <property type="entry name" value="ECF_trnsprt_substrate-spec"/>
</dbReference>
<dbReference type="AlphaFoldDB" id="A0A0S4NLY7"/>
<protein>
    <recommendedName>
        <fullName evidence="3">ECF transporter S component</fullName>
    </recommendedName>
</protein>
<reference evidence="2" key="1">
    <citation type="journal article" date="2011" name="J. Bacteriol.">
        <title>Genome sequence of the vertebrate gut symbiont Lactobacillus reuteri ATCC 53608.</title>
        <authorList>
            <person name="Heavens D."/>
            <person name="Tailford L.E."/>
            <person name="Crossman L."/>
            <person name="Jeffers F."/>
            <person name="Mackenzie D.A."/>
            <person name="Caccamo M."/>
            <person name="Juge N."/>
        </authorList>
    </citation>
    <scope>NUCLEOTIDE SEQUENCE [LARGE SCALE GENOMIC DNA]</scope>
    <source>
        <strain evidence="2">ATCC 53608</strain>
    </source>
</reference>
<evidence type="ECO:0008006" key="3">
    <source>
        <dbReference type="Google" id="ProtNLM"/>
    </source>
</evidence>
<keyword evidence="1" id="KW-0472">Membrane</keyword>
<organism evidence="2">
    <name type="scientific">Limosilactobacillus reuteri subsp. suis (strain ATCC 53608 / LMG 31752 / 1063)</name>
    <name type="common">Lactobacillus reuteri</name>
    <dbReference type="NCBI Taxonomy" id="927703"/>
    <lineage>
        <taxon>Bacteria</taxon>
        <taxon>Bacillati</taxon>
        <taxon>Bacillota</taxon>
        <taxon>Bacilli</taxon>
        <taxon>Lactobacillales</taxon>
        <taxon>Lactobacillaceae</taxon>
        <taxon>Limosilactobacillus</taxon>
    </lineage>
</organism>
<feature type="transmembrane region" description="Helical" evidence="1">
    <location>
        <begin position="111"/>
        <end position="133"/>
    </location>
</feature>
<dbReference type="Gene3D" id="1.10.1760.20">
    <property type="match status" value="1"/>
</dbReference>
<evidence type="ECO:0000313" key="2">
    <source>
        <dbReference type="EMBL" id="CCC03552.1"/>
    </source>
</evidence>
<proteinExistence type="predicted"/>
<dbReference type="EMBL" id="FR854363">
    <property type="protein sequence ID" value="CCC03552.1"/>
    <property type="molecule type" value="Genomic_DNA"/>
</dbReference>
<gene>
    <name evidence="2" type="ORF">LRATCC53608_0800</name>
</gene>
<evidence type="ECO:0000256" key="1">
    <source>
        <dbReference type="SAM" id="Phobius"/>
    </source>
</evidence>
<keyword evidence="1" id="KW-0812">Transmembrane</keyword>
<feature type="transmembrane region" description="Helical" evidence="1">
    <location>
        <begin position="140"/>
        <end position="164"/>
    </location>
</feature>
<accession>A0A0S4NLY7</accession>
<reference evidence="2" key="2">
    <citation type="submission" date="2011-05" db="EMBL/GenBank/DDBJ databases">
        <authorList>
            <person name="Davey R."/>
        </authorList>
    </citation>
    <scope>NUCLEOTIDE SEQUENCE</scope>
    <source>
        <strain evidence="2">ATCC 53608</strain>
    </source>
</reference>
<feature type="transmembrane region" description="Helical" evidence="1">
    <location>
        <begin position="77"/>
        <end position="99"/>
    </location>
</feature>
<dbReference type="RefSeq" id="WP_003669962.1">
    <property type="nucleotide sequence ID" value="NZ_JBKZCI010000042.1"/>
</dbReference>